<organism evidence="2 3">
    <name type="scientific">Heligmosomoides polygyrus</name>
    <name type="common">Parasitic roundworm</name>
    <dbReference type="NCBI Taxonomy" id="6339"/>
    <lineage>
        <taxon>Eukaryota</taxon>
        <taxon>Metazoa</taxon>
        <taxon>Ecdysozoa</taxon>
        <taxon>Nematoda</taxon>
        <taxon>Chromadorea</taxon>
        <taxon>Rhabditida</taxon>
        <taxon>Rhabditina</taxon>
        <taxon>Rhabditomorpha</taxon>
        <taxon>Strongyloidea</taxon>
        <taxon>Heligmosomidae</taxon>
        <taxon>Heligmosomoides</taxon>
    </lineage>
</organism>
<proteinExistence type="predicted"/>
<feature type="compositionally biased region" description="Basic residues" evidence="1">
    <location>
        <begin position="242"/>
        <end position="253"/>
    </location>
</feature>
<feature type="region of interest" description="Disordered" evidence="1">
    <location>
        <begin position="379"/>
        <end position="436"/>
    </location>
</feature>
<feature type="region of interest" description="Disordered" evidence="1">
    <location>
        <begin position="131"/>
        <end position="164"/>
    </location>
</feature>
<name>A0A183GLG8_HELPZ</name>
<evidence type="ECO:0000256" key="1">
    <source>
        <dbReference type="SAM" id="MobiDB-lite"/>
    </source>
</evidence>
<evidence type="ECO:0000313" key="3">
    <source>
        <dbReference type="WBParaSite" id="HPBE_0002353801-mRNA-1"/>
    </source>
</evidence>
<dbReference type="Proteomes" id="UP000050761">
    <property type="component" value="Unassembled WGS sequence"/>
</dbReference>
<keyword evidence="2" id="KW-1185">Reference proteome</keyword>
<feature type="compositionally biased region" description="Polar residues" evidence="1">
    <location>
        <begin position="131"/>
        <end position="143"/>
    </location>
</feature>
<dbReference type="AlphaFoldDB" id="A0A183GLG8"/>
<accession>A0A183GLG8</accession>
<protein>
    <submittedName>
        <fullName evidence="3">DUF2451 domain-containing protein</fullName>
    </submittedName>
</protein>
<sequence length="848" mass="95397">LPSLPSMSSVGAVKAQIMKAVNALRQQLQEVDQSLFEPVRAAVGPEEQLPSNLHRKSAVADTTFKIMHLVMKLEKRWQQARQYASEQQSSHGGDLMEEFRAHWNSNNCEEAVQEAERIVVRMQDAMVKLTTTASRAQNTSPSNIDAGDDIDNPAQGSQTPPKRLLRLGEGADSTIMMSIIADKFPLRTKEKLGEHRVKATTWNITALLAALDSVIHELEVMEDANLLPAYPTYSSAIQQRPRSPHKERTRRTTPTRSNRYQSPSHDRIVNSADLDEDRDVKDSEIIQQYYNTVQIVSGLIHPRLLDKPRSPVTTRDAFVNNESSQEQLVCHYSLLRDSLENFWNLWHRDYLQALAERTQLRSPKNQGDNADLIIELTSINSQHPDMAGRSDGNIPSERSGEDSGQQDPAKKTDSSGRQGSGQPGASKSKSSAEEQLSQHLTTFHVNTVSSGSADSRSFAPVQSITVEPMLRGTWAEHVQLALQQPTQGGFFHITGSVLKELLRYSSAILAQATRMISVLDAHRHLHVLHYRMTASDEEDKKYVEQTHANVPETMVDYTDTLRWWRDTYSQALAIDKTEDYLRRNTAEETLQPERRIQEEGEGLEPTDTTITSDKEEHSPEQPTEEHQEQAEVPLKEPELAQAEQPPTTPTDEVAAADHKNLQSRNATKRQNRAIIVNNRNRDLVVRSPIAIGCLVVARCLQHRGKKGAQALQGILRNRSRDHLQVLADAHSVMIPPTNLGLSEPHQPPQTKCHLEGHHRVFCVSNPRLIPDIDGSRFQFYERLARATYRPCPPGVPDLPKHELPRKQAEILLERQYPSGRGPTSARLIFSPRPEASFHKEEASDHDSF</sequence>
<feature type="region of interest" description="Disordered" evidence="1">
    <location>
        <begin position="235"/>
        <end position="265"/>
    </location>
</feature>
<feature type="region of interest" description="Disordered" evidence="1">
    <location>
        <begin position="584"/>
        <end position="633"/>
    </location>
</feature>
<feature type="compositionally biased region" description="Basic and acidic residues" evidence="1">
    <location>
        <begin position="584"/>
        <end position="598"/>
    </location>
</feature>
<reference evidence="3" key="1">
    <citation type="submission" date="2019-09" db="UniProtKB">
        <authorList>
            <consortium name="WormBaseParasite"/>
        </authorList>
    </citation>
    <scope>IDENTIFICATION</scope>
</reference>
<feature type="region of interest" description="Disordered" evidence="1">
    <location>
        <begin position="813"/>
        <end position="848"/>
    </location>
</feature>
<evidence type="ECO:0000313" key="2">
    <source>
        <dbReference type="Proteomes" id="UP000050761"/>
    </source>
</evidence>
<feature type="compositionally biased region" description="Polar residues" evidence="1">
    <location>
        <begin position="423"/>
        <end position="436"/>
    </location>
</feature>
<feature type="compositionally biased region" description="Basic and acidic residues" evidence="1">
    <location>
        <begin position="835"/>
        <end position="848"/>
    </location>
</feature>
<feature type="compositionally biased region" description="Basic and acidic residues" evidence="1">
    <location>
        <begin position="612"/>
        <end position="633"/>
    </location>
</feature>
<dbReference type="WBParaSite" id="HPBE_0002353801-mRNA-1">
    <property type="protein sequence ID" value="HPBE_0002353801-mRNA-1"/>
    <property type="gene ID" value="HPBE_0002353801"/>
</dbReference>